<evidence type="ECO:0000256" key="2">
    <source>
        <dbReference type="ARBA" id="ARBA00022448"/>
    </source>
</evidence>
<keyword evidence="6 11" id="KW-0798">TonB box</keyword>
<dbReference type="Pfam" id="PF07715">
    <property type="entry name" value="Plug"/>
    <property type="match status" value="1"/>
</dbReference>
<keyword evidence="7 10" id="KW-0472">Membrane</keyword>
<feature type="signal peptide" evidence="13">
    <location>
        <begin position="1"/>
        <end position="24"/>
    </location>
</feature>
<dbReference type="OrthoDB" id="7374174at2"/>
<keyword evidence="2 10" id="KW-0813">Transport</keyword>
<keyword evidence="9 10" id="KW-0998">Cell outer membrane</keyword>
<dbReference type="InterPro" id="IPR039426">
    <property type="entry name" value="TonB-dep_rcpt-like"/>
</dbReference>
<dbReference type="InterPro" id="IPR012910">
    <property type="entry name" value="Plug_dom"/>
</dbReference>
<sequence length="671" mass="71683">MFESRKRHHFSALALLALAGPALADTPDPETIIVTGKALDLPAGQRAFAGDVLTAEDVRTLASGRIEDLLGRAPGIQQFRRSDSRSSNPSAQGITLRGLGGNASSRTLVLLDGVPLVDPFFGYVPLAALPPERLDSVRVLRGGGAGGFAAGAVAGTIDLTSAGPDTLGLLSASALVNDRGESELSASLAPRLGSGFAVVSGRWDRGQGFWTTPQNQRVPASVRARFDSWSTGLRAAAPLTPDIELQARALLFDDQRTLRFAGADTGASGQDASLRLVGRGAWQFEALGYVQARDFSNVVISATSFRKTLDQRRTPATGLGAKLELRPPMGDGQTLRLGIDWRRQRGEMQEEAYSAVTGLVTARRKAGGVNSDLGLYAEHDWRFGPALLTLSARADRWTVAEGFFREANAAGTVTTDRRFADRSGWQESLRGGLLVEAAPALSLRAAAYTGLRQPTLNELYRPFTVFPVTTRANAALENERLEGFEGGLDWTPLPDLTLRLTGFDNRVKGAIANVTIGPNLRERRNVDAVHSRGIEASLAAKLGAVSLDAALSWLSARVEASGASAALAGKRPAQVPRLTASTTLAWRPAERWLFAASLRHTGAQWEDDLETDRLPAATTLDAVAEVPLTQHLLLVLRAENLTDAQIITRNQAGSIDLGAPRTVWAGFRISM</sequence>
<dbReference type="PANTHER" id="PTHR30069">
    <property type="entry name" value="TONB-DEPENDENT OUTER MEMBRANE RECEPTOR"/>
    <property type="match status" value="1"/>
</dbReference>
<feature type="chain" id="PRO_5023106984" evidence="13">
    <location>
        <begin position="25"/>
        <end position="671"/>
    </location>
</feature>
<name>A0A5B8S3S4_9SPHN</name>
<evidence type="ECO:0000259" key="15">
    <source>
        <dbReference type="Pfam" id="PF07715"/>
    </source>
</evidence>
<evidence type="ECO:0000256" key="6">
    <source>
        <dbReference type="ARBA" id="ARBA00023077"/>
    </source>
</evidence>
<dbReference type="InterPro" id="IPR036942">
    <property type="entry name" value="Beta-barrel_TonB_sf"/>
</dbReference>
<feature type="domain" description="TonB-dependent receptor-like beta-barrel" evidence="14">
    <location>
        <begin position="220"/>
        <end position="641"/>
    </location>
</feature>
<evidence type="ECO:0000256" key="13">
    <source>
        <dbReference type="SAM" id="SignalP"/>
    </source>
</evidence>
<dbReference type="InterPro" id="IPR037066">
    <property type="entry name" value="Plug_dom_sf"/>
</dbReference>
<evidence type="ECO:0000256" key="1">
    <source>
        <dbReference type="ARBA" id="ARBA00004571"/>
    </source>
</evidence>
<dbReference type="GO" id="GO:0044718">
    <property type="term" value="P:siderophore transmembrane transport"/>
    <property type="evidence" value="ECO:0007669"/>
    <property type="project" value="TreeGrafter"/>
</dbReference>
<keyword evidence="8 16" id="KW-0675">Receptor</keyword>
<feature type="short sequence motif" description="TonB box" evidence="11">
    <location>
        <begin position="31"/>
        <end position="37"/>
    </location>
</feature>
<dbReference type="PROSITE" id="PS52016">
    <property type="entry name" value="TONB_DEPENDENT_REC_3"/>
    <property type="match status" value="1"/>
</dbReference>
<evidence type="ECO:0000313" key="17">
    <source>
        <dbReference type="Proteomes" id="UP000321172"/>
    </source>
</evidence>
<keyword evidence="4 10" id="KW-0812">Transmembrane</keyword>
<dbReference type="CDD" id="cd01347">
    <property type="entry name" value="ligand_gated_channel"/>
    <property type="match status" value="1"/>
</dbReference>
<reference evidence="16 17" key="1">
    <citation type="journal article" date="2013" name="J. Microbiol. Biotechnol.">
        <title>Novosphingobium ginsenosidimutans sp. nov., with the ability to convert ginsenoside.</title>
        <authorList>
            <person name="Kim J.K."/>
            <person name="He D."/>
            <person name="Liu Q.M."/>
            <person name="Park H.Y."/>
            <person name="Jung M.S."/>
            <person name="Yoon M.H."/>
            <person name="Kim S.C."/>
            <person name="Im W.T."/>
        </authorList>
    </citation>
    <scope>NUCLEOTIDE SEQUENCE [LARGE SCALE GENOMIC DNA]</scope>
    <source>
        <strain evidence="16 17">FW-6</strain>
    </source>
</reference>
<comment type="subcellular location">
    <subcellularLocation>
        <location evidence="1 10">Cell outer membrane</location>
        <topology evidence="1 10">Multi-pass membrane protein</topology>
    </subcellularLocation>
</comment>
<dbReference type="SUPFAM" id="SSF56935">
    <property type="entry name" value="Porins"/>
    <property type="match status" value="1"/>
</dbReference>
<dbReference type="AlphaFoldDB" id="A0A5B8S3S4"/>
<evidence type="ECO:0000256" key="12">
    <source>
        <dbReference type="RuleBase" id="RU003357"/>
    </source>
</evidence>
<dbReference type="KEGG" id="ngf:FRF71_04105"/>
<dbReference type="Gene3D" id="2.170.130.10">
    <property type="entry name" value="TonB-dependent receptor, plug domain"/>
    <property type="match status" value="1"/>
</dbReference>
<keyword evidence="5 13" id="KW-0732">Signal</keyword>
<dbReference type="Proteomes" id="UP000321172">
    <property type="component" value="Chromosome"/>
</dbReference>
<dbReference type="Pfam" id="PF00593">
    <property type="entry name" value="TonB_dep_Rec_b-barrel"/>
    <property type="match status" value="1"/>
</dbReference>
<dbReference type="InterPro" id="IPR000531">
    <property type="entry name" value="Beta-barrel_TonB"/>
</dbReference>
<evidence type="ECO:0000256" key="4">
    <source>
        <dbReference type="ARBA" id="ARBA00022692"/>
    </source>
</evidence>
<dbReference type="GO" id="GO:0009279">
    <property type="term" value="C:cell outer membrane"/>
    <property type="evidence" value="ECO:0007669"/>
    <property type="project" value="UniProtKB-SubCell"/>
</dbReference>
<evidence type="ECO:0000256" key="3">
    <source>
        <dbReference type="ARBA" id="ARBA00022452"/>
    </source>
</evidence>
<dbReference type="RefSeq" id="WP_147089365.1">
    <property type="nucleotide sequence ID" value="NZ_BAABJD010000001.1"/>
</dbReference>
<evidence type="ECO:0000256" key="5">
    <source>
        <dbReference type="ARBA" id="ARBA00022729"/>
    </source>
</evidence>
<dbReference type="EMBL" id="CP042345">
    <property type="protein sequence ID" value="QEA15387.1"/>
    <property type="molecule type" value="Genomic_DNA"/>
</dbReference>
<dbReference type="PANTHER" id="PTHR30069:SF29">
    <property type="entry name" value="HEMOGLOBIN AND HEMOGLOBIN-HAPTOGLOBIN-BINDING PROTEIN 1-RELATED"/>
    <property type="match status" value="1"/>
</dbReference>
<dbReference type="Gene3D" id="2.40.170.20">
    <property type="entry name" value="TonB-dependent receptor, beta-barrel domain"/>
    <property type="match status" value="1"/>
</dbReference>
<comment type="similarity">
    <text evidence="10 12">Belongs to the TonB-dependent receptor family.</text>
</comment>
<evidence type="ECO:0000256" key="11">
    <source>
        <dbReference type="PROSITE-ProRule" id="PRU10143"/>
    </source>
</evidence>
<evidence type="ECO:0000256" key="8">
    <source>
        <dbReference type="ARBA" id="ARBA00023170"/>
    </source>
</evidence>
<dbReference type="PROSITE" id="PS00430">
    <property type="entry name" value="TONB_DEPENDENT_REC_1"/>
    <property type="match status" value="1"/>
</dbReference>
<dbReference type="GO" id="GO:0015344">
    <property type="term" value="F:siderophore uptake transmembrane transporter activity"/>
    <property type="evidence" value="ECO:0007669"/>
    <property type="project" value="TreeGrafter"/>
</dbReference>
<feature type="domain" description="TonB-dependent receptor plug" evidence="15">
    <location>
        <begin position="51"/>
        <end position="156"/>
    </location>
</feature>
<organism evidence="16 17">
    <name type="scientific">Novosphingobium ginsenosidimutans</name>
    <dbReference type="NCBI Taxonomy" id="1176536"/>
    <lineage>
        <taxon>Bacteria</taxon>
        <taxon>Pseudomonadati</taxon>
        <taxon>Pseudomonadota</taxon>
        <taxon>Alphaproteobacteria</taxon>
        <taxon>Sphingomonadales</taxon>
        <taxon>Sphingomonadaceae</taxon>
        <taxon>Novosphingobium</taxon>
    </lineage>
</organism>
<dbReference type="InterPro" id="IPR010916">
    <property type="entry name" value="TonB_box_CS"/>
</dbReference>
<gene>
    <name evidence="16" type="ORF">FRF71_04105</name>
</gene>
<evidence type="ECO:0000259" key="14">
    <source>
        <dbReference type="Pfam" id="PF00593"/>
    </source>
</evidence>
<evidence type="ECO:0000256" key="7">
    <source>
        <dbReference type="ARBA" id="ARBA00023136"/>
    </source>
</evidence>
<protein>
    <submittedName>
        <fullName evidence="16">TonB-dependent receptor</fullName>
    </submittedName>
</protein>
<proteinExistence type="inferred from homology"/>
<keyword evidence="17" id="KW-1185">Reference proteome</keyword>
<keyword evidence="3 10" id="KW-1134">Transmembrane beta strand</keyword>
<accession>A0A5B8S3S4</accession>
<evidence type="ECO:0000256" key="9">
    <source>
        <dbReference type="ARBA" id="ARBA00023237"/>
    </source>
</evidence>
<evidence type="ECO:0000256" key="10">
    <source>
        <dbReference type="PROSITE-ProRule" id="PRU01360"/>
    </source>
</evidence>
<evidence type="ECO:0000313" key="16">
    <source>
        <dbReference type="EMBL" id="QEA15387.1"/>
    </source>
</evidence>